<dbReference type="InterPro" id="IPR012902">
    <property type="entry name" value="N_methyl_site"/>
</dbReference>
<dbReference type="RefSeq" id="WP_192557372.1">
    <property type="nucleotide sequence ID" value="NZ_JACZZA010000014.1"/>
</dbReference>
<keyword evidence="1" id="KW-0472">Membrane</keyword>
<dbReference type="SUPFAM" id="SSF54523">
    <property type="entry name" value="Pili subunits"/>
    <property type="match status" value="1"/>
</dbReference>
<dbReference type="NCBIfam" id="TIGR02532">
    <property type="entry name" value="IV_pilin_GFxxxE"/>
    <property type="match status" value="1"/>
</dbReference>
<feature type="transmembrane region" description="Helical" evidence="1">
    <location>
        <begin position="6"/>
        <end position="30"/>
    </location>
</feature>
<accession>A0ABR9GET1</accession>
<comment type="caution">
    <text evidence="2">The sequence shown here is derived from an EMBL/GenBank/DDBJ whole genome shotgun (WGS) entry which is preliminary data.</text>
</comment>
<dbReference type="Pfam" id="PF16732">
    <property type="entry name" value="ComP_DUS"/>
    <property type="match status" value="1"/>
</dbReference>
<keyword evidence="3" id="KW-1185">Reference proteome</keyword>
<dbReference type="Gene3D" id="3.30.700.10">
    <property type="entry name" value="Glycoprotein, Type 4 Pilin"/>
    <property type="match status" value="1"/>
</dbReference>
<evidence type="ECO:0000313" key="2">
    <source>
        <dbReference type="EMBL" id="MBE1162530.1"/>
    </source>
</evidence>
<dbReference type="EMBL" id="JACZZA010000014">
    <property type="protein sequence ID" value="MBE1162530.1"/>
    <property type="molecule type" value="Genomic_DNA"/>
</dbReference>
<evidence type="ECO:0000256" key="1">
    <source>
        <dbReference type="SAM" id="Phobius"/>
    </source>
</evidence>
<dbReference type="Proteomes" id="UP000651010">
    <property type="component" value="Unassembled WGS sequence"/>
</dbReference>
<keyword evidence="1" id="KW-1133">Transmembrane helix</keyword>
<organism evidence="2 3">
    <name type="scientific">Dyella acidiphila</name>
    <dbReference type="NCBI Taxonomy" id="2775866"/>
    <lineage>
        <taxon>Bacteria</taxon>
        <taxon>Pseudomonadati</taxon>
        <taxon>Pseudomonadota</taxon>
        <taxon>Gammaproteobacteria</taxon>
        <taxon>Lysobacterales</taxon>
        <taxon>Rhodanobacteraceae</taxon>
        <taxon>Dyella</taxon>
    </lineage>
</organism>
<dbReference type="Pfam" id="PF07963">
    <property type="entry name" value="N_methyl"/>
    <property type="match status" value="1"/>
</dbReference>
<dbReference type="InterPro" id="IPR045584">
    <property type="entry name" value="Pilin-like"/>
</dbReference>
<dbReference type="PROSITE" id="PS00409">
    <property type="entry name" value="PROKAR_NTER_METHYL"/>
    <property type="match status" value="1"/>
</dbReference>
<name>A0ABR9GET1_9GAMM</name>
<gene>
    <name evidence="2" type="ORF">IGX34_19260</name>
</gene>
<keyword evidence="1" id="KW-0812">Transmembrane</keyword>
<reference evidence="2 3" key="1">
    <citation type="submission" date="2020-09" db="EMBL/GenBank/DDBJ databases">
        <title>Dyella sp. 7MK23 isolated from forest soil.</title>
        <authorList>
            <person name="Fu J."/>
        </authorList>
    </citation>
    <scope>NUCLEOTIDE SEQUENCE [LARGE SCALE GENOMIC DNA]</scope>
    <source>
        <strain evidence="2 3">7MK23</strain>
    </source>
</reference>
<protein>
    <submittedName>
        <fullName evidence="2">Type IV pilin protein</fullName>
    </submittedName>
</protein>
<proteinExistence type="predicted"/>
<sequence length="139" mass="15094">MHRARGFSLLEVIVVVAIVAILSAMAVSAYGRYARRARRADAQQALLAIANSQERWYATHQRYADELAQLGYSKAATTPNGYYELTLHVDGDQAQSFVATAHPLLAQAADECGSLSIDNRGNTLPARDSSAEPANGRCW</sequence>
<evidence type="ECO:0000313" key="3">
    <source>
        <dbReference type="Proteomes" id="UP000651010"/>
    </source>
</evidence>
<dbReference type="InterPro" id="IPR031982">
    <property type="entry name" value="PilE-like"/>
</dbReference>